<evidence type="ECO:0000256" key="1">
    <source>
        <dbReference type="ARBA" id="ARBA00004651"/>
    </source>
</evidence>
<reference evidence="10 11" key="1">
    <citation type="submission" date="2017-01" db="EMBL/GenBank/DDBJ databases">
        <title>Draft genome sequence of Bacillus oleronius.</title>
        <authorList>
            <person name="Allam M."/>
        </authorList>
    </citation>
    <scope>NUCLEOTIDE SEQUENCE [LARGE SCALE GENOMIC DNA]</scope>
    <source>
        <strain evidence="10 11">DSM 9356</strain>
    </source>
</reference>
<dbReference type="PANTHER" id="PTHR30294:SF38">
    <property type="entry name" value="TRANSPORT PERMEASE PROTEIN"/>
    <property type="match status" value="1"/>
</dbReference>
<comment type="caution">
    <text evidence="10">The sequence shown here is derived from an EMBL/GenBank/DDBJ whole genome shotgun (WGS) entry which is preliminary data.</text>
</comment>
<comment type="similarity">
    <text evidence="2">Belongs to the ABC-2 integral membrane protein family.</text>
</comment>
<evidence type="ECO:0000256" key="2">
    <source>
        <dbReference type="ARBA" id="ARBA00007783"/>
    </source>
</evidence>
<sequence>MKISALIKRICRQMIRDKRTLALMMIAPLIILTLVHFLFTNDSTKKMTIGVTNMDPSFIQQLKKNDIQIKKYTSLNEKTLINEDLDGMIQMDHNHATLLLKNADPSSAKALQMKIQQLFTLEMKMKQANEVSNASLQSPDINISYVYGNKNTSFFDVLSPILVGFFVFFFVFLISGIALLRERTTGTLERLVATPIKRSEIVLGYLFGYGIFAIIQTVIIVLYATKILDITLIGSIWNVLLINLLLALVALSLGTLLSAFANTEFQMMQFIPVIVIPQVFFAGILPVEGMANWLQAVAKIMPMYYGGDALRSIMYMGKGFSDIRTDLLILFGFALLFVVLNVFALKKYRKI</sequence>
<dbReference type="Pfam" id="PF12698">
    <property type="entry name" value="ABC2_membrane_3"/>
    <property type="match status" value="1"/>
</dbReference>
<dbReference type="InterPro" id="IPR047817">
    <property type="entry name" value="ABC2_TM_bact-type"/>
</dbReference>
<name>A0A8E2I8N0_9BACI</name>
<evidence type="ECO:0000256" key="8">
    <source>
        <dbReference type="SAM" id="Phobius"/>
    </source>
</evidence>
<dbReference type="InterPro" id="IPR051449">
    <property type="entry name" value="ABC-2_transporter_component"/>
</dbReference>
<dbReference type="Proteomes" id="UP000189761">
    <property type="component" value="Unassembled WGS sequence"/>
</dbReference>
<dbReference type="RefSeq" id="WP_058005746.1">
    <property type="nucleotide sequence ID" value="NZ_CP065424.1"/>
</dbReference>
<keyword evidence="4" id="KW-1003">Cell membrane</keyword>
<evidence type="ECO:0000313" key="11">
    <source>
        <dbReference type="Proteomes" id="UP000189761"/>
    </source>
</evidence>
<gene>
    <name evidence="10" type="ORF">BWZ43_12985</name>
</gene>
<feature type="transmembrane region" description="Helical" evidence="8">
    <location>
        <begin position="201"/>
        <end position="224"/>
    </location>
</feature>
<keyword evidence="7 8" id="KW-0472">Membrane</keyword>
<protein>
    <submittedName>
        <fullName evidence="10">ABC transporter permease</fullName>
    </submittedName>
</protein>
<feature type="transmembrane region" description="Helical" evidence="8">
    <location>
        <begin position="273"/>
        <end position="294"/>
    </location>
</feature>
<feature type="transmembrane region" description="Helical" evidence="8">
    <location>
        <begin position="236"/>
        <end position="261"/>
    </location>
</feature>
<evidence type="ECO:0000256" key="3">
    <source>
        <dbReference type="ARBA" id="ARBA00022448"/>
    </source>
</evidence>
<dbReference type="PANTHER" id="PTHR30294">
    <property type="entry name" value="MEMBRANE COMPONENT OF ABC TRANSPORTER YHHJ-RELATED"/>
    <property type="match status" value="1"/>
</dbReference>
<dbReference type="GO" id="GO:0005886">
    <property type="term" value="C:plasma membrane"/>
    <property type="evidence" value="ECO:0007669"/>
    <property type="project" value="UniProtKB-SubCell"/>
</dbReference>
<feature type="transmembrane region" description="Helical" evidence="8">
    <location>
        <begin position="21"/>
        <end position="39"/>
    </location>
</feature>
<evidence type="ECO:0000256" key="4">
    <source>
        <dbReference type="ARBA" id="ARBA00022475"/>
    </source>
</evidence>
<evidence type="ECO:0000259" key="9">
    <source>
        <dbReference type="PROSITE" id="PS51012"/>
    </source>
</evidence>
<evidence type="ECO:0000256" key="6">
    <source>
        <dbReference type="ARBA" id="ARBA00022989"/>
    </source>
</evidence>
<feature type="domain" description="ABC transmembrane type-2" evidence="9">
    <location>
        <begin position="108"/>
        <end position="348"/>
    </location>
</feature>
<dbReference type="AlphaFoldDB" id="A0A8E2I8N0"/>
<dbReference type="GO" id="GO:0140359">
    <property type="term" value="F:ABC-type transporter activity"/>
    <property type="evidence" value="ECO:0007669"/>
    <property type="project" value="InterPro"/>
</dbReference>
<accession>A0A8E2I8N0</accession>
<keyword evidence="6 8" id="KW-1133">Transmembrane helix</keyword>
<evidence type="ECO:0000256" key="7">
    <source>
        <dbReference type="ARBA" id="ARBA00023136"/>
    </source>
</evidence>
<proteinExistence type="inferred from homology"/>
<evidence type="ECO:0000256" key="5">
    <source>
        <dbReference type="ARBA" id="ARBA00022692"/>
    </source>
</evidence>
<keyword evidence="11" id="KW-1185">Reference proteome</keyword>
<comment type="subcellular location">
    <subcellularLocation>
        <location evidence="1">Cell membrane</location>
        <topology evidence="1">Multi-pass membrane protein</topology>
    </subcellularLocation>
</comment>
<organism evidence="10 11">
    <name type="scientific">Heyndrickxia oleronia</name>
    <dbReference type="NCBI Taxonomy" id="38875"/>
    <lineage>
        <taxon>Bacteria</taxon>
        <taxon>Bacillati</taxon>
        <taxon>Bacillota</taxon>
        <taxon>Bacilli</taxon>
        <taxon>Bacillales</taxon>
        <taxon>Bacillaceae</taxon>
        <taxon>Heyndrickxia</taxon>
    </lineage>
</organism>
<feature type="transmembrane region" description="Helical" evidence="8">
    <location>
        <begin position="157"/>
        <end position="180"/>
    </location>
</feature>
<evidence type="ECO:0000313" key="10">
    <source>
        <dbReference type="EMBL" id="OOP67995.1"/>
    </source>
</evidence>
<keyword evidence="5 8" id="KW-0812">Transmembrane</keyword>
<dbReference type="PROSITE" id="PS51012">
    <property type="entry name" value="ABC_TM2"/>
    <property type="match status" value="1"/>
</dbReference>
<feature type="transmembrane region" description="Helical" evidence="8">
    <location>
        <begin position="327"/>
        <end position="345"/>
    </location>
</feature>
<dbReference type="EMBL" id="MTLA01000143">
    <property type="protein sequence ID" value="OOP67995.1"/>
    <property type="molecule type" value="Genomic_DNA"/>
</dbReference>
<keyword evidence="3" id="KW-0813">Transport</keyword>
<dbReference type="InterPro" id="IPR013525">
    <property type="entry name" value="ABC2_TM"/>
</dbReference>